<dbReference type="eggNOG" id="ENOG502SRBD">
    <property type="taxonomic scope" value="Eukaryota"/>
</dbReference>
<dbReference type="OMA" id="PAHEHEY"/>
<dbReference type="Proteomes" id="UP000266841">
    <property type="component" value="Unassembled WGS sequence"/>
</dbReference>
<name>K0T3F9_THAOC</name>
<dbReference type="OrthoDB" id="49098at2759"/>
<evidence type="ECO:0000313" key="2">
    <source>
        <dbReference type="EMBL" id="EJK72210.1"/>
    </source>
</evidence>
<dbReference type="EMBL" id="AGNL01006200">
    <property type="protein sequence ID" value="EJK72210.1"/>
    <property type="molecule type" value="Genomic_DNA"/>
</dbReference>
<feature type="region of interest" description="Disordered" evidence="1">
    <location>
        <begin position="1"/>
        <end position="71"/>
    </location>
</feature>
<dbReference type="AlphaFoldDB" id="K0T3F9"/>
<proteinExistence type="predicted"/>
<organism evidence="2 3">
    <name type="scientific">Thalassiosira oceanica</name>
    <name type="common">Marine diatom</name>
    <dbReference type="NCBI Taxonomy" id="159749"/>
    <lineage>
        <taxon>Eukaryota</taxon>
        <taxon>Sar</taxon>
        <taxon>Stramenopiles</taxon>
        <taxon>Ochrophyta</taxon>
        <taxon>Bacillariophyta</taxon>
        <taxon>Coscinodiscophyceae</taxon>
        <taxon>Thalassiosirophycidae</taxon>
        <taxon>Thalassiosirales</taxon>
        <taxon>Thalassiosiraceae</taxon>
        <taxon>Thalassiosira</taxon>
    </lineage>
</organism>
<comment type="caution">
    <text evidence="2">The sequence shown here is derived from an EMBL/GenBank/DDBJ whole genome shotgun (WGS) entry which is preliminary data.</text>
</comment>
<reference evidence="2 3" key="1">
    <citation type="journal article" date="2012" name="Genome Biol.">
        <title>Genome and low-iron response of an oceanic diatom adapted to chronic iron limitation.</title>
        <authorList>
            <person name="Lommer M."/>
            <person name="Specht M."/>
            <person name="Roy A.S."/>
            <person name="Kraemer L."/>
            <person name="Andreson R."/>
            <person name="Gutowska M.A."/>
            <person name="Wolf J."/>
            <person name="Bergner S.V."/>
            <person name="Schilhabel M.B."/>
            <person name="Klostermeier U.C."/>
            <person name="Beiko R.G."/>
            <person name="Rosenstiel P."/>
            <person name="Hippler M."/>
            <person name="Laroche J."/>
        </authorList>
    </citation>
    <scope>NUCLEOTIDE SEQUENCE [LARGE SCALE GENOMIC DNA]</scope>
    <source>
        <strain evidence="2 3">CCMP1005</strain>
    </source>
</reference>
<accession>K0T3F9</accession>
<protein>
    <submittedName>
        <fullName evidence="2">Uncharacterized protein</fullName>
    </submittedName>
</protein>
<sequence length="865" mass="98074">MPRKKTKKTKLSPAEKKDRKRLMDRARQARKREDPDVRDKENAQKRARHAEDGEYRDARAEDGEYRDARAEDGEYRDALPRYVNRKRTARNEKRDRRVDLSKGFVDEEHTTFALWRATEKGSEDMRDRDENGHHYLTRQDGCSLRVLWWRDRVPRSAPWISDGALKGMGTFALSLILCSIIAIEGPVEVAGWPHDALPGTRGTRSLSPINNKFCSPASKDPSRCRGRGEGTLQLPQSSRRNLGRLCSNLRAVADVDSQGGESSWTADNYDNDRATLKAALARHNARTNLKQQQRKYMLDNFARNRIPLIRNVLRSSAGIGLWTAILFTGGAGLDKVWTQPVSIWKRLHVYFTRAAALCASIHYWTICMLTPLCLLLSIKLGKIGPTGRNLDEYFQTKSQSDLPKFFYTSEHSLRRAKAKDTSDFVLCLLENWSSTIAMSFLCGLVSGVASFPNRAHAVAASTRLITRLGAAASLFQYPSLLFELRREDQPMPLCSSTAYMRTAVSQLLGGLSLGIAYDLAELLRFGPSWSMRQAGLMSRVGLVVSAVAPMCNLIGLARIVRISKCTAVSLSEYTSFPAHEHEYTDINTAKQDATKRMWRYQLRWRSPQRIVETLKSWSKYFLTGHVPLLAELDRSSPNLQRNVEVPEEYAAEMLSLIFRNRTEGLLNATDARYEKHQVSYDSKSYDDILGVAVQQALGVGVSYDFDHFDSPSPGQDVPIHQLRARMAKSAIRRKRELDKAMRSELKVLRELKNNVVTENNAREAEVEMSRVKRHIKSRHNEQVEQMKDDLLTMIPLDADAPKGSQGYESPIMIAEYMNLTASFQQRGEYKESIGEAPDLEEVQSYVRREYGEEAADAFSLDKDSL</sequence>
<keyword evidence="3" id="KW-1185">Reference proteome</keyword>
<evidence type="ECO:0000313" key="3">
    <source>
        <dbReference type="Proteomes" id="UP000266841"/>
    </source>
</evidence>
<gene>
    <name evidence="2" type="ORF">THAOC_06277</name>
</gene>
<evidence type="ECO:0000256" key="1">
    <source>
        <dbReference type="SAM" id="MobiDB-lite"/>
    </source>
</evidence>
<feature type="compositionally biased region" description="Basic residues" evidence="1">
    <location>
        <begin position="1"/>
        <end position="10"/>
    </location>
</feature>
<feature type="compositionally biased region" description="Basic and acidic residues" evidence="1">
    <location>
        <begin position="13"/>
        <end position="71"/>
    </location>
</feature>